<comment type="caution">
    <text evidence="1">The sequence shown here is derived from an EMBL/GenBank/DDBJ whole genome shotgun (WGS) entry which is preliminary data.</text>
</comment>
<organism evidence="1 2">
    <name type="scientific">Streptomyces coryli</name>
    <dbReference type="NCBI Taxonomy" id="1128680"/>
    <lineage>
        <taxon>Bacteria</taxon>
        <taxon>Bacillati</taxon>
        <taxon>Actinomycetota</taxon>
        <taxon>Actinomycetes</taxon>
        <taxon>Kitasatosporales</taxon>
        <taxon>Streptomycetaceae</taxon>
        <taxon>Streptomyces</taxon>
    </lineage>
</organism>
<proteinExistence type="predicted"/>
<dbReference type="RefSeq" id="WP_165230978.1">
    <property type="nucleotide sequence ID" value="NZ_JAAKZV010000005.1"/>
</dbReference>
<dbReference type="EMBL" id="JAAKZV010000005">
    <property type="protein sequence ID" value="NGN62847.1"/>
    <property type="molecule type" value="Genomic_DNA"/>
</dbReference>
<keyword evidence="2" id="KW-1185">Reference proteome</keyword>
<protein>
    <submittedName>
        <fullName evidence="1">Uncharacterized protein</fullName>
    </submittedName>
</protein>
<evidence type="ECO:0000313" key="1">
    <source>
        <dbReference type="EMBL" id="NGN62847.1"/>
    </source>
</evidence>
<gene>
    <name evidence="1" type="ORF">G5C51_02880</name>
</gene>
<dbReference type="Proteomes" id="UP000481583">
    <property type="component" value="Unassembled WGS sequence"/>
</dbReference>
<dbReference type="AlphaFoldDB" id="A0A6G4TUY1"/>
<reference evidence="1 2" key="1">
    <citation type="submission" date="2020-02" db="EMBL/GenBank/DDBJ databases">
        <title>Whole-genome analyses of novel actinobacteria.</title>
        <authorList>
            <person name="Sahin N."/>
        </authorList>
    </citation>
    <scope>NUCLEOTIDE SEQUENCE [LARGE SCALE GENOMIC DNA]</scope>
    <source>
        <strain evidence="1 2">A7024</strain>
    </source>
</reference>
<accession>A0A6G4TUY1</accession>
<evidence type="ECO:0000313" key="2">
    <source>
        <dbReference type="Proteomes" id="UP000481583"/>
    </source>
</evidence>
<sequence>MTAPTTTALRQQLLVLYLSTSALDSPVVAWSRYDGTGRTTPTAGDSDEPPYPTGVAALLDGWRLIQVAQLIPPARGHEYDTSFLKHECFFERIVDLREPA</sequence>
<name>A0A6G4TUY1_9ACTN</name>